<name>A0A6J4IJL3_9CHLR</name>
<gene>
    <name evidence="1" type="ORF">AVDCRST_MAG93-1823</name>
</gene>
<proteinExistence type="predicted"/>
<protein>
    <submittedName>
        <fullName evidence="1">Uncharacterized protein</fullName>
    </submittedName>
</protein>
<reference evidence="1" key="1">
    <citation type="submission" date="2020-02" db="EMBL/GenBank/DDBJ databases">
        <authorList>
            <person name="Meier V. D."/>
        </authorList>
    </citation>
    <scope>NUCLEOTIDE SEQUENCE</scope>
    <source>
        <strain evidence="1">AVDCRST_MAG93</strain>
    </source>
</reference>
<dbReference type="AlphaFoldDB" id="A0A6J4IJL3"/>
<accession>A0A6J4IJL3</accession>
<organism evidence="1">
    <name type="scientific">uncultured Chloroflexia bacterium</name>
    <dbReference type="NCBI Taxonomy" id="1672391"/>
    <lineage>
        <taxon>Bacteria</taxon>
        <taxon>Bacillati</taxon>
        <taxon>Chloroflexota</taxon>
        <taxon>Chloroflexia</taxon>
        <taxon>environmental samples</taxon>
    </lineage>
</organism>
<dbReference type="EMBL" id="CADCTR010000618">
    <property type="protein sequence ID" value="CAA9252506.1"/>
    <property type="molecule type" value="Genomic_DNA"/>
</dbReference>
<evidence type="ECO:0000313" key="1">
    <source>
        <dbReference type="EMBL" id="CAA9252506.1"/>
    </source>
</evidence>
<sequence>MMLVAWSRRMSRTDNGAVDGDHIKTSTLGCLLRSVVIGEQREMGTAVGHDVLKDRTACRTLKCLHVVRHEQFDFGFSSRSHLGDNFVDRR</sequence>